<accession>W9RCK3</accession>
<evidence type="ECO:0000313" key="1">
    <source>
        <dbReference type="EMBL" id="EXB82537.1"/>
    </source>
</evidence>
<gene>
    <name evidence="1" type="ORF">L484_027714</name>
</gene>
<dbReference type="AlphaFoldDB" id="W9RCK3"/>
<name>W9RCK3_9ROSA</name>
<keyword evidence="2" id="KW-1185">Reference proteome</keyword>
<proteinExistence type="predicted"/>
<dbReference type="Proteomes" id="UP000030645">
    <property type="component" value="Unassembled WGS sequence"/>
</dbReference>
<protein>
    <submittedName>
        <fullName evidence="1">Uncharacterized protein</fullName>
    </submittedName>
</protein>
<evidence type="ECO:0000313" key="2">
    <source>
        <dbReference type="Proteomes" id="UP000030645"/>
    </source>
</evidence>
<sequence length="78" mass="9159">MNGIIQVDSWPWNLVKEKERREELVVVEKWRSGCDGSGFLYETQSKVGDPLFGLKPKYWIWTLHGPRPYPVFGYKCDP</sequence>
<reference evidence="2" key="1">
    <citation type="submission" date="2013-01" db="EMBL/GenBank/DDBJ databases">
        <title>Draft Genome Sequence of a Mulberry Tree, Morus notabilis C.K. Schneid.</title>
        <authorList>
            <person name="He N."/>
            <person name="Zhao S."/>
        </authorList>
    </citation>
    <scope>NUCLEOTIDE SEQUENCE</scope>
</reference>
<organism evidence="1 2">
    <name type="scientific">Morus notabilis</name>
    <dbReference type="NCBI Taxonomy" id="981085"/>
    <lineage>
        <taxon>Eukaryota</taxon>
        <taxon>Viridiplantae</taxon>
        <taxon>Streptophyta</taxon>
        <taxon>Embryophyta</taxon>
        <taxon>Tracheophyta</taxon>
        <taxon>Spermatophyta</taxon>
        <taxon>Magnoliopsida</taxon>
        <taxon>eudicotyledons</taxon>
        <taxon>Gunneridae</taxon>
        <taxon>Pentapetalae</taxon>
        <taxon>rosids</taxon>
        <taxon>fabids</taxon>
        <taxon>Rosales</taxon>
        <taxon>Moraceae</taxon>
        <taxon>Moreae</taxon>
        <taxon>Morus</taxon>
    </lineage>
</organism>
<dbReference type="EMBL" id="KE344869">
    <property type="protein sequence ID" value="EXB82537.1"/>
    <property type="molecule type" value="Genomic_DNA"/>
</dbReference>